<dbReference type="PANTHER" id="PTHR24320:SF236">
    <property type="entry name" value="SHORT-CHAIN DEHYDROGENASE-RELATED"/>
    <property type="match status" value="1"/>
</dbReference>
<dbReference type="InterPro" id="IPR002347">
    <property type="entry name" value="SDR_fam"/>
</dbReference>
<dbReference type="EMBL" id="ML210201">
    <property type="protein sequence ID" value="TFK24429.1"/>
    <property type="molecule type" value="Genomic_DNA"/>
</dbReference>
<dbReference type="GO" id="GO:0016491">
    <property type="term" value="F:oxidoreductase activity"/>
    <property type="evidence" value="ECO:0007669"/>
    <property type="project" value="UniProtKB-KW"/>
</dbReference>
<dbReference type="OrthoDB" id="191139at2759"/>
<evidence type="ECO:0000313" key="5">
    <source>
        <dbReference type="Proteomes" id="UP000307440"/>
    </source>
</evidence>
<evidence type="ECO:0000256" key="2">
    <source>
        <dbReference type="ARBA" id="ARBA00022857"/>
    </source>
</evidence>
<reference evidence="4 5" key="1">
    <citation type="journal article" date="2019" name="Nat. Ecol. Evol.">
        <title>Megaphylogeny resolves global patterns of mushroom evolution.</title>
        <authorList>
            <person name="Varga T."/>
            <person name="Krizsan K."/>
            <person name="Foldi C."/>
            <person name="Dima B."/>
            <person name="Sanchez-Garcia M."/>
            <person name="Sanchez-Ramirez S."/>
            <person name="Szollosi G.J."/>
            <person name="Szarkandi J.G."/>
            <person name="Papp V."/>
            <person name="Albert L."/>
            <person name="Andreopoulos W."/>
            <person name="Angelini C."/>
            <person name="Antonin V."/>
            <person name="Barry K.W."/>
            <person name="Bougher N.L."/>
            <person name="Buchanan P."/>
            <person name="Buyck B."/>
            <person name="Bense V."/>
            <person name="Catcheside P."/>
            <person name="Chovatia M."/>
            <person name="Cooper J."/>
            <person name="Damon W."/>
            <person name="Desjardin D."/>
            <person name="Finy P."/>
            <person name="Geml J."/>
            <person name="Haridas S."/>
            <person name="Hughes K."/>
            <person name="Justo A."/>
            <person name="Karasinski D."/>
            <person name="Kautmanova I."/>
            <person name="Kiss B."/>
            <person name="Kocsube S."/>
            <person name="Kotiranta H."/>
            <person name="LaButti K.M."/>
            <person name="Lechner B.E."/>
            <person name="Liimatainen K."/>
            <person name="Lipzen A."/>
            <person name="Lukacs Z."/>
            <person name="Mihaltcheva S."/>
            <person name="Morgado L.N."/>
            <person name="Niskanen T."/>
            <person name="Noordeloos M.E."/>
            <person name="Ohm R.A."/>
            <person name="Ortiz-Santana B."/>
            <person name="Ovrebo C."/>
            <person name="Racz N."/>
            <person name="Riley R."/>
            <person name="Savchenko A."/>
            <person name="Shiryaev A."/>
            <person name="Soop K."/>
            <person name="Spirin V."/>
            <person name="Szebenyi C."/>
            <person name="Tomsovsky M."/>
            <person name="Tulloss R.E."/>
            <person name="Uehling J."/>
            <person name="Grigoriev I.V."/>
            <person name="Vagvolgyi C."/>
            <person name="Papp T."/>
            <person name="Martin F.M."/>
            <person name="Miettinen O."/>
            <person name="Hibbett D.S."/>
            <person name="Nagy L.G."/>
        </authorList>
    </citation>
    <scope>NUCLEOTIDE SEQUENCE [LARGE SCALE GENOMIC DNA]</scope>
    <source>
        <strain evidence="4 5">CBS 121175</strain>
    </source>
</reference>
<evidence type="ECO:0000256" key="1">
    <source>
        <dbReference type="ARBA" id="ARBA00006484"/>
    </source>
</evidence>
<sequence>MGTVWSMYTESYPPRSKFNVEDIPDLSGKVVIVTGGNSGIGKETVKALLQHNAKVYLGARSREKAKEAIQELKDETGKEAIFLKPDLADLKSVKSGAEEFISKEKELHILFNNAGVGVPPFEMMTAQGCLEPTSSVRVVNTSSSAAWVGAIDFNTFKDSPARSKLSTTALYSQSKLGNVIFSNELAQRYGDQGIISSSLNPGNIVTNLMHYMPNFIRIVVEFGLHPVNKGALMQLWAGTSDEGLNMNAKYLISWARYALYGPQNPLALDETLAKEMWTWMDEQVQDV</sequence>
<keyword evidence="5" id="KW-1185">Reference proteome</keyword>
<dbReference type="PANTHER" id="PTHR24320">
    <property type="entry name" value="RETINOL DEHYDROGENASE"/>
    <property type="match status" value="1"/>
</dbReference>
<name>A0A5C3KUU8_COPMA</name>
<dbReference type="Gene3D" id="3.40.50.720">
    <property type="entry name" value="NAD(P)-binding Rossmann-like Domain"/>
    <property type="match status" value="2"/>
</dbReference>
<evidence type="ECO:0000313" key="4">
    <source>
        <dbReference type="EMBL" id="TFK24429.1"/>
    </source>
</evidence>
<keyword evidence="3" id="KW-0560">Oxidoreductase</keyword>
<organism evidence="4 5">
    <name type="scientific">Coprinopsis marcescibilis</name>
    <name type="common">Agaric fungus</name>
    <name type="synonym">Psathyrella marcescibilis</name>
    <dbReference type="NCBI Taxonomy" id="230819"/>
    <lineage>
        <taxon>Eukaryota</taxon>
        <taxon>Fungi</taxon>
        <taxon>Dikarya</taxon>
        <taxon>Basidiomycota</taxon>
        <taxon>Agaricomycotina</taxon>
        <taxon>Agaricomycetes</taxon>
        <taxon>Agaricomycetidae</taxon>
        <taxon>Agaricales</taxon>
        <taxon>Agaricineae</taxon>
        <taxon>Psathyrellaceae</taxon>
        <taxon>Coprinopsis</taxon>
    </lineage>
</organism>
<dbReference type="SUPFAM" id="SSF51735">
    <property type="entry name" value="NAD(P)-binding Rossmann-fold domains"/>
    <property type="match status" value="1"/>
</dbReference>
<dbReference type="Pfam" id="PF00106">
    <property type="entry name" value="adh_short"/>
    <property type="match status" value="1"/>
</dbReference>
<comment type="similarity">
    <text evidence="1">Belongs to the short-chain dehydrogenases/reductases (SDR) family.</text>
</comment>
<dbReference type="PRINTS" id="PR00081">
    <property type="entry name" value="GDHRDH"/>
</dbReference>
<protein>
    <submittedName>
        <fullName evidence="4">NAD(P)-binding protein</fullName>
    </submittedName>
</protein>
<dbReference type="AlphaFoldDB" id="A0A5C3KUU8"/>
<dbReference type="Proteomes" id="UP000307440">
    <property type="component" value="Unassembled WGS sequence"/>
</dbReference>
<accession>A0A5C3KUU8</accession>
<dbReference type="STRING" id="230819.A0A5C3KUU8"/>
<keyword evidence="2" id="KW-0521">NADP</keyword>
<evidence type="ECO:0000256" key="3">
    <source>
        <dbReference type="ARBA" id="ARBA00023002"/>
    </source>
</evidence>
<gene>
    <name evidence="4" type="ORF">FA15DRAFT_704643</name>
</gene>
<proteinExistence type="inferred from homology"/>
<dbReference type="InterPro" id="IPR036291">
    <property type="entry name" value="NAD(P)-bd_dom_sf"/>
</dbReference>